<dbReference type="PANTHER" id="PTHR22916">
    <property type="entry name" value="GLYCOSYLTRANSFERASE"/>
    <property type="match status" value="1"/>
</dbReference>
<sequence>MSLPAVTVCVVTYNQRNFIETCLRSILDQKAGAKLSVLVGDDGSTDGTSEIIEALAAQYGKRLRHFRREPNMGAKQNMCDLLLRAEGEFIARVDGDDYWLPGKLGRQLDYLAKHPACSAVYANAVTVDEAGTRLGLFNDLGDVRITLPALLRRGNALNNSSVLFRATNLPLWANNADQLDYEVHLSQALRGWLGHIGEPLAAYRVATRGSMVASSNERVRELYWQAIQSVPRNAVSDDDYARGLADFLRRVFFRSLATRDPGLLRTWAARVYAASPYGAAWTTVLVAANILRICGKMLAARVSLSGQEKNVLYRH</sequence>
<dbReference type="SUPFAM" id="SSF53448">
    <property type="entry name" value="Nucleotide-diphospho-sugar transferases"/>
    <property type="match status" value="1"/>
</dbReference>
<evidence type="ECO:0000259" key="1">
    <source>
        <dbReference type="Pfam" id="PF00535"/>
    </source>
</evidence>
<evidence type="ECO:0000313" key="3">
    <source>
        <dbReference type="Proteomes" id="UP000589896"/>
    </source>
</evidence>
<reference evidence="2 3" key="1">
    <citation type="submission" date="2020-07" db="EMBL/GenBank/DDBJ databases">
        <title>isolation of Luteimonas sp. SJ-16.</title>
        <authorList>
            <person name="Huang X.-X."/>
            <person name="Xu L."/>
            <person name="Sun J.-Q."/>
        </authorList>
    </citation>
    <scope>NUCLEOTIDE SEQUENCE [LARGE SCALE GENOMIC DNA]</scope>
    <source>
        <strain evidence="2 3">SJ-16</strain>
    </source>
</reference>
<feature type="domain" description="Glycosyltransferase 2-like" evidence="1">
    <location>
        <begin position="7"/>
        <end position="122"/>
    </location>
</feature>
<evidence type="ECO:0000313" key="2">
    <source>
        <dbReference type="EMBL" id="NYZ62825.1"/>
    </source>
</evidence>
<gene>
    <name evidence="2" type="ORF">H0E82_08615</name>
</gene>
<dbReference type="Proteomes" id="UP000589896">
    <property type="component" value="Unassembled WGS sequence"/>
</dbReference>
<comment type="caution">
    <text evidence="2">The sequence shown here is derived from an EMBL/GenBank/DDBJ whole genome shotgun (WGS) entry which is preliminary data.</text>
</comment>
<keyword evidence="3" id="KW-1185">Reference proteome</keyword>
<dbReference type="InterPro" id="IPR029044">
    <property type="entry name" value="Nucleotide-diphossugar_trans"/>
</dbReference>
<organism evidence="2 3">
    <name type="scientific">Luteimonas deserti</name>
    <dbReference type="NCBI Taxonomy" id="2752306"/>
    <lineage>
        <taxon>Bacteria</taxon>
        <taxon>Pseudomonadati</taxon>
        <taxon>Pseudomonadota</taxon>
        <taxon>Gammaproteobacteria</taxon>
        <taxon>Lysobacterales</taxon>
        <taxon>Lysobacteraceae</taxon>
        <taxon>Luteimonas</taxon>
    </lineage>
</organism>
<dbReference type="InterPro" id="IPR001173">
    <property type="entry name" value="Glyco_trans_2-like"/>
</dbReference>
<dbReference type="RefSeq" id="WP_180545052.1">
    <property type="nucleotide sequence ID" value="NZ_JACCJZ010000016.1"/>
</dbReference>
<dbReference type="PANTHER" id="PTHR22916:SF3">
    <property type="entry name" value="UDP-GLCNAC:BETAGAL BETA-1,3-N-ACETYLGLUCOSAMINYLTRANSFERASE-LIKE PROTEIN 1"/>
    <property type="match status" value="1"/>
</dbReference>
<dbReference type="AlphaFoldDB" id="A0A7Z0TYD9"/>
<dbReference type="Pfam" id="PF00535">
    <property type="entry name" value="Glycos_transf_2"/>
    <property type="match status" value="1"/>
</dbReference>
<dbReference type="Gene3D" id="3.90.550.10">
    <property type="entry name" value="Spore Coat Polysaccharide Biosynthesis Protein SpsA, Chain A"/>
    <property type="match status" value="1"/>
</dbReference>
<name>A0A7Z0TYD9_9GAMM</name>
<accession>A0A7Z0TYD9</accession>
<proteinExistence type="predicted"/>
<dbReference type="GO" id="GO:0016758">
    <property type="term" value="F:hexosyltransferase activity"/>
    <property type="evidence" value="ECO:0007669"/>
    <property type="project" value="UniProtKB-ARBA"/>
</dbReference>
<keyword evidence="2" id="KW-0808">Transferase</keyword>
<dbReference type="EMBL" id="JACCJZ010000016">
    <property type="protein sequence ID" value="NYZ62825.1"/>
    <property type="molecule type" value="Genomic_DNA"/>
</dbReference>
<protein>
    <submittedName>
        <fullName evidence="2">Glycosyltransferase</fullName>
    </submittedName>
</protein>